<dbReference type="EMBL" id="GL379787">
    <property type="protein sequence ID" value="EGT30966.1"/>
    <property type="molecule type" value="Genomic_DNA"/>
</dbReference>
<dbReference type="eggNOG" id="ENOG502TJ0T">
    <property type="taxonomic scope" value="Eukaryota"/>
</dbReference>
<keyword evidence="1" id="KW-0472">Membrane</keyword>
<keyword evidence="1" id="KW-1133">Transmembrane helix</keyword>
<evidence type="ECO:0000256" key="1">
    <source>
        <dbReference type="SAM" id="Phobius"/>
    </source>
</evidence>
<feature type="transmembrane region" description="Helical" evidence="1">
    <location>
        <begin position="270"/>
        <end position="292"/>
    </location>
</feature>
<evidence type="ECO:0000313" key="2">
    <source>
        <dbReference type="EMBL" id="EGT30966.1"/>
    </source>
</evidence>
<dbReference type="OrthoDB" id="5856444at2759"/>
<feature type="transmembrane region" description="Helical" evidence="1">
    <location>
        <begin position="186"/>
        <end position="207"/>
    </location>
</feature>
<dbReference type="PANTHER" id="PTHR31720:SF16">
    <property type="entry name" value="G PROTEIN-COUPLED RECEPTOR-RELATED"/>
    <property type="match status" value="1"/>
</dbReference>
<organism evidence="3">
    <name type="scientific">Caenorhabditis brenneri</name>
    <name type="common">Nematode worm</name>
    <dbReference type="NCBI Taxonomy" id="135651"/>
    <lineage>
        <taxon>Eukaryota</taxon>
        <taxon>Metazoa</taxon>
        <taxon>Ecdysozoa</taxon>
        <taxon>Nematoda</taxon>
        <taxon>Chromadorea</taxon>
        <taxon>Rhabditida</taxon>
        <taxon>Rhabditina</taxon>
        <taxon>Rhabditomorpha</taxon>
        <taxon>Rhabditoidea</taxon>
        <taxon>Rhabditidae</taxon>
        <taxon>Peloderinae</taxon>
        <taxon>Caenorhabditis</taxon>
    </lineage>
</organism>
<feature type="transmembrane region" description="Helical" evidence="1">
    <location>
        <begin position="91"/>
        <end position="112"/>
    </location>
</feature>
<feature type="transmembrane region" description="Helical" evidence="1">
    <location>
        <begin position="298"/>
        <end position="319"/>
    </location>
</feature>
<dbReference type="InParanoid" id="G0M9G7"/>
<dbReference type="OMA" id="EFPIINH"/>
<reference evidence="3" key="1">
    <citation type="submission" date="2011-07" db="EMBL/GenBank/DDBJ databases">
        <authorList>
            <consortium name="Caenorhabditis brenneri Sequencing and Analysis Consortium"/>
            <person name="Wilson R.K."/>
        </authorList>
    </citation>
    <scope>NUCLEOTIDE SEQUENCE [LARGE SCALE GENOMIC DNA]</scope>
    <source>
        <strain evidence="3">PB2801</strain>
    </source>
</reference>
<keyword evidence="1" id="KW-0812">Transmembrane</keyword>
<sequence>MAADFDIEGFLNNSLNGTNGYYSDGNLELLRDFVETVRRWMLGIAVSCFGMLLIWLVLTPKYLSINRMNLTSWGQIPEFPIINHARYIIKVYFSTVVILNAIIISISAYMMYHFNVVAIILMILCIIPLFVLIIFTYIVTLFGHVYQVMIAIELWKSSKAEIAAGPMTDVQIAQEHTNKRRQIRNLYLLFIARDFLLRPILAFIQISQSTSAAQLVKNVESAINLTIVIMMIFNIIIQILVPFSLIMSFMKPSAGSPNPLQRLISAQAKVITAFQLAALVSCAVVFFMKFMTIQFLPYMFQMSGFALPLIIQITTLLICKGDAKEGEYKV</sequence>
<feature type="transmembrane region" description="Helical" evidence="1">
    <location>
        <begin position="118"/>
        <end position="146"/>
    </location>
</feature>
<dbReference type="InterPro" id="IPR018817">
    <property type="entry name" value="7TM_GPCR_serpentine_rcpt_Srz"/>
</dbReference>
<dbReference type="AlphaFoldDB" id="G0M9G7"/>
<feature type="transmembrane region" description="Helical" evidence="1">
    <location>
        <begin position="40"/>
        <end position="58"/>
    </location>
</feature>
<evidence type="ECO:0000313" key="3">
    <source>
        <dbReference type="Proteomes" id="UP000008068"/>
    </source>
</evidence>
<dbReference type="HOGENOM" id="CLU_057001_0_0_1"/>
<keyword evidence="3" id="KW-1185">Reference proteome</keyword>
<proteinExistence type="predicted"/>
<dbReference type="FunCoup" id="G0M9G7">
    <property type="interactions" value="2"/>
</dbReference>
<protein>
    <submittedName>
        <fullName evidence="2">Uncharacterized protein</fullName>
    </submittedName>
</protein>
<dbReference type="PANTHER" id="PTHR31720">
    <property type="entry name" value="SERPENTINE RECEPTOR, CLASS Z-RELATED"/>
    <property type="match status" value="1"/>
</dbReference>
<dbReference type="Pfam" id="PF10325">
    <property type="entry name" value="7TM_GPCR_Srz"/>
    <property type="match status" value="1"/>
</dbReference>
<dbReference type="Proteomes" id="UP000008068">
    <property type="component" value="Unassembled WGS sequence"/>
</dbReference>
<accession>G0M9G7</accession>
<feature type="transmembrane region" description="Helical" evidence="1">
    <location>
        <begin position="227"/>
        <end position="249"/>
    </location>
</feature>
<gene>
    <name evidence="2" type="ORF">CAEBREN_02567</name>
</gene>
<name>G0M9G7_CAEBE</name>